<dbReference type="PANTHER" id="PTHR47591:SF1">
    <property type="entry name" value="ZINC FINGER PROTEIN ZAT2-RELATED"/>
    <property type="match status" value="1"/>
</dbReference>
<feature type="compositionally biased region" description="Basic and acidic residues" evidence="2">
    <location>
        <begin position="319"/>
        <end position="331"/>
    </location>
</feature>
<dbReference type="EMBL" id="BKCP01011514">
    <property type="protein sequence ID" value="GER54737.1"/>
    <property type="molecule type" value="Genomic_DNA"/>
</dbReference>
<keyword evidence="5" id="KW-1185">Reference proteome</keyword>
<feature type="region of interest" description="Disordered" evidence="2">
    <location>
        <begin position="1"/>
        <end position="30"/>
    </location>
</feature>
<protein>
    <submittedName>
        <fullName evidence="4">Zinc finger family protein</fullName>
    </submittedName>
</protein>
<dbReference type="GO" id="GO:0008270">
    <property type="term" value="F:zinc ion binding"/>
    <property type="evidence" value="ECO:0007669"/>
    <property type="project" value="UniProtKB-KW"/>
</dbReference>
<dbReference type="SMART" id="SM00355">
    <property type="entry name" value="ZnF_C2H2"/>
    <property type="match status" value="3"/>
</dbReference>
<evidence type="ECO:0000256" key="1">
    <source>
        <dbReference type="PROSITE-ProRule" id="PRU00042"/>
    </source>
</evidence>
<feature type="domain" description="C2H2-type" evidence="3">
    <location>
        <begin position="91"/>
        <end position="118"/>
    </location>
</feature>
<dbReference type="Pfam" id="PF13912">
    <property type="entry name" value="zf-C2H2_6"/>
    <property type="match status" value="3"/>
</dbReference>
<keyword evidence="1" id="KW-0862">Zinc</keyword>
<dbReference type="InterPro" id="IPR036236">
    <property type="entry name" value="Znf_C2H2_sf"/>
</dbReference>
<feature type="domain" description="C2H2-type" evidence="3">
    <location>
        <begin position="257"/>
        <end position="284"/>
    </location>
</feature>
<reference evidence="5" key="1">
    <citation type="journal article" date="2019" name="Curr. Biol.">
        <title>Genome Sequence of Striga asiatica Provides Insight into the Evolution of Plant Parasitism.</title>
        <authorList>
            <person name="Yoshida S."/>
            <person name="Kim S."/>
            <person name="Wafula E.K."/>
            <person name="Tanskanen J."/>
            <person name="Kim Y.M."/>
            <person name="Honaas L."/>
            <person name="Yang Z."/>
            <person name="Spallek T."/>
            <person name="Conn C.E."/>
            <person name="Ichihashi Y."/>
            <person name="Cheong K."/>
            <person name="Cui S."/>
            <person name="Der J.P."/>
            <person name="Gundlach H."/>
            <person name="Jiao Y."/>
            <person name="Hori C."/>
            <person name="Ishida J.K."/>
            <person name="Kasahara H."/>
            <person name="Kiba T."/>
            <person name="Kim M.S."/>
            <person name="Koo N."/>
            <person name="Laohavisit A."/>
            <person name="Lee Y.H."/>
            <person name="Lumba S."/>
            <person name="McCourt P."/>
            <person name="Mortimer J.C."/>
            <person name="Mutuku J.M."/>
            <person name="Nomura T."/>
            <person name="Sasaki-Sekimoto Y."/>
            <person name="Seto Y."/>
            <person name="Wang Y."/>
            <person name="Wakatake T."/>
            <person name="Sakakibara H."/>
            <person name="Demura T."/>
            <person name="Yamaguchi S."/>
            <person name="Yoneyama K."/>
            <person name="Manabe R.I."/>
            <person name="Nelson D.C."/>
            <person name="Schulman A.H."/>
            <person name="Timko M.P."/>
            <person name="dePamphilis C.W."/>
            <person name="Choi D."/>
            <person name="Shirasu K."/>
        </authorList>
    </citation>
    <scope>NUCLEOTIDE SEQUENCE [LARGE SCALE GENOMIC DNA]</scope>
    <source>
        <strain evidence="5">cv. UVA1</strain>
    </source>
</reference>
<feature type="domain" description="C2H2-type" evidence="3">
    <location>
        <begin position="48"/>
        <end position="76"/>
    </location>
</feature>
<sequence length="357" mass="39838">MEHQNREISEENNPFTDRKNSEYGINKEEDGDVIINCPESTICPEKRHQCKECDKSFSSGKALGGHMSSAHVQASKDYSLKTGSSSPGPGPECPICGKQFLNQKSLYGHMRCHPDREWRGMEPPPTSPDDTLKGWAVKAIRGSGAQPNKTQDISSEDYEEGVRAGHELLRLLKRNLDSCGYENGHNNEVRYGNRDSTRQKIGKIKADILFNSAESENGTQENHTNQRFDFKKIPILDNVPIKPKPKQKDGLCDYYKYACSICSKVFSSHQALGGHKSSHNKFKINIVNAVDQVTTSQDKNACCEARNYNGEQKQAQLKCDDNGGNSKDKGKVVRGFDLNMMPDDEEVEDSSADKSEV</sequence>
<keyword evidence="1" id="KW-0479">Metal-binding</keyword>
<name>A0A5A7RDT0_STRAF</name>
<dbReference type="SUPFAM" id="SSF57667">
    <property type="entry name" value="beta-beta-alpha zinc fingers"/>
    <property type="match status" value="1"/>
</dbReference>
<dbReference type="InterPro" id="IPR013087">
    <property type="entry name" value="Znf_C2H2_type"/>
</dbReference>
<dbReference type="Proteomes" id="UP000325081">
    <property type="component" value="Unassembled WGS sequence"/>
</dbReference>
<dbReference type="PROSITE" id="PS00028">
    <property type="entry name" value="ZINC_FINGER_C2H2_1"/>
    <property type="match status" value="3"/>
</dbReference>
<keyword evidence="1" id="KW-0863">Zinc-finger</keyword>
<evidence type="ECO:0000256" key="2">
    <source>
        <dbReference type="SAM" id="MobiDB-lite"/>
    </source>
</evidence>
<gene>
    <name evidence="4" type="ORF">STAS_32356</name>
</gene>
<dbReference type="Gene3D" id="3.30.160.60">
    <property type="entry name" value="Classic Zinc Finger"/>
    <property type="match status" value="1"/>
</dbReference>
<comment type="caution">
    <text evidence="4">The sequence shown here is derived from an EMBL/GenBank/DDBJ whole genome shotgun (WGS) entry which is preliminary data.</text>
</comment>
<organism evidence="4 5">
    <name type="scientific">Striga asiatica</name>
    <name type="common">Asiatic witchweed</name>
    <name type="synonym">Buchnera asiatica</name>
    <dbReference type="NCBI Taxonomy" id="4170"/>
    <lineage>
        <taxon>Eukaryota</taxon>
        <taxon>Viridiplantae</taxon>
        <taxon>Streptophyta</taxon>
        <taxon>Embryophyta</taxon>
        <taxon>Tracheophyta</taxon>
        <taxon>Spermatophyta</taxon>
        <taxon>Magnoliopsida</taxon>
        <taxon>eudicotyledons</taxon>
        <taxon>Gunneridae</taxon>
        <taxon>Pentapetalae</taxon>
        <taxon>asterids</taxon>
        <taxon>lamiids</taxon>
        <taxon>Lamiales</taxon>
        <taxon>Orobanchaceae</taxon>
        <taxon>Buchnereae</taxon>
        <taxon>Striga</taxon>
    </lineage>
</organism>
<dbReference type="OrthoDB" id="6077919at2759"/>
<feature type="compositionally biased region" description="Basic and acidic residues" evidence="2">
    <location>
        <begin position="16"/>
        <end position="28"/>
    </location>
</feature>
<dbReference type="PANTHER" id="PTHR47591">
    <property type="entry name" value="ZINC FINGER PROTEIN ZAT2-RELATED"/>
    <property type="match status" value="1"/>
</dbReference>
<dbReference type="PROSITE" id="PS50157">
    <property type="entry name" value="ZINC_FINGER_C2H2_2"/>
    <property type="match status" value="3"/>
</dbReference>
<evidence type="ECO:0000313" key="4">
    <source>
        <dbReference type="EMBL" id="GER54737.1"/>
    </source>
</evidence>
<evidence type="ECO:0000313" key="5">
    <source>
        <dbReference type="Proteomes" id="UP000325081"/>
    </source>
</evidence>
<accession>A0A5A7RDT0</accession>
<dbReference type="AlphaFoldDB" id="A0A5A7RDT0"/>
<proteinExistence type="predicted"/>
<feature type="region of interest" description="Disordered" evidence="2">
    <location>
        <begin position="319"/>
        <end position="357"/>
    </location>
</feature>
<evidence type="ECO:0000259" key="3">
    <source>
        <dbReference type="PROSITE" id="PS50157"/>
    </source>
</evidence>